<keyword evidence="1" id="KW-1185">Reference proteome</keyword>
<sequence>MLWVMKKPNSPLYQSKCAFFSQFLSLNILSSCFSISFFCPYNNLLYFSRIDEENKKKSPLTLSQRLGLPDFVSPDVWRASVGELLGTAVLVFMLDNIVISTLESDVKMPNLIMSILAAITITILLLAVFPVSGGHLNPVISCSATLVGIISMSRAIIYIVAQCIGAALGALALKAVVSSSIEQTFSLGGCTLTVILPGPNGPITVGLETAQAFWLEIFCTFVFLFASVWMAYDHRQAKSLGLVTVMSIVGLVLGLLVFISTTVTGKKGYAGAGMNPARCFGAALVRGGHLWNGHWIFWVGPAIACWAFYLYTKIIPPQHFHADGYKHDFVGVIKALFGSDA</sequence>
<reference evidence="1" key="1">
    <citation type="journal article" date="2014" name="Nat. Commun.">
        <title>The tobacco genome sequence and its comparison with those of tomato and potato.</title>
        <authorList>
            <person name="Sierro N."/>
            <person name="Battey J.N."/>
            <person name="Ouadi S."/>
            <person name="Bakaher N."/>
            <person name="Bovet L."/>
            <person name="Willig A."/>
            <person name="Goepfert S."/>
            <person name="Peitsch M.C."/>
            <person name="Ivanov N.V."/>
        </authorList>
    </citation>
    <scope>NUCLEOTIDE SEQUENCE [LARGE SCALE GENOMIC DNA]</scope>
</reference>
<dbReference type="Proteomes" id="UP000790787">
    <property type="component" value="Chromosome 4"/>
</dbReference>
<protein>
    <submittedName>
        <fullName evidence="2">Aquaporin TIP3-1 isoform X1</fullName>
    </submittedName>
</protein>
<name>A0AC58UG71_TOBAC</name>
<evidence type="ECO:0000313" key="1">
    <source>
        <dbReference type="Proteomes" id="UP000790787"/>
    </source>
</evidence>
<gene>
    <name evidence="2" type="primary">LOC107808657</name>
</gene>
<proteinExistence type="predicted"/>
<evidence type="ECO:0000313" key="2">
    <source>
        <dbReference type="RefSeq" id="XP_075108478.1"/>
    </source>
</evidence>
<dbReference type="RefSeq" id="XP_075108478.1">
    <property type="nucleotide sequence ID" value="XM_075252377.1"/>
</dbReference>
<reference evidence="2" key="2">
    <citation type="submission" date="2025-08" db="UniProtKB">
        <authorList>
            <consortium name="RefSeq"/>
        </authorList>
    </citation>
    <scope>IDENTIFICATION</scope>
    <source>
        <tissue evidence="2">Leaf</tissue>
    </source>
</reference>
<organism evidence="1 2">
    <name type="scientific">Nicotiana tabacum</name>
    <name type="common">Common tobacco</name>
    <dbReference type="NCBI Taxonomy" id="4097"/>
    <lineage>
        <taxon>Eukaryota</taxon>
        <taxon>Viridiplantae</taxon>
        <taxon>Streptophyta</taxon>
        <taxon>Embryophyta</taxon>
        <taxon>Tracheophyta</taxon>
        <taxon>Spermatophyta</taxon>
        <taxon>Magnoliopsida</taxon>
        <taxon>eudicotyledons</taxon>
        <taxon>Gunneridae</taxon>
        <taxon>Pentapetalae</taxon>
        <taxon>asterids</taxon>
        <taxon>lamiids</taxon>
        <taxon>Solanales</taxon>
        <taxon>Solanaceae</taxon>
        <taxon>Nicotianoideae</taxon>
        <taxon>Nicotianeae</taxon>
        <taxon>Nicotiana</taxon>
    </lineage>
</organism>
<accession>A0AC58UG71</accession>